<dbReference type="AlphaFoldDB" id="A0A1V3WAU4"/>
<reference evidence="1 2" key="1">
    <citation type="submission" date="2017-02" db="EMBL/GenBank/DDBJ databases">
        <title>Complete genome sequences of Mycobacterium kansasii strains isolated from rhesus macaques.</title>
        <authorList>
            <person name="Panda A."/>
            <person name="Nagaraj S."/>
            <person name="Zhao X."/>
            <person name="Tettelin H."/>
            <person name="Detolla L.J."/>
        </authorList>
    </citation>
    <scope>NUCLEOTIDE SEQUENCE [LARGE SCALE GENOMIC DNA]</scope>
    <source>
        <strain evidence="1 2">11-3813</strain>
    </source>
</reference>
<comment type="caution">
    <text evidence="1">The sequence shown here is derived from an EMBL/GenBank/DDBJ whole genome shotgun (WGS) entry which is preliminary data.</text>
</comment>
<dbReference type="EMBL" id="MVBM01000013">
    <property type="protein sequence ID" value="OOK64093.1"/>
    <property type="molecule type" value="Genomic_DNA"/>
</dbReference>
<proteinExistence type="predicted"/>
<gene>
    <name evidence="1" type="ORF">BZL30_9185</name>
</gene>
<evidence type="ECO:0000313" key="1">
    <source>
        <dbReference type="EMBL" id="OOK64093.1"/>
    </source>
</evidence>
<protein>
    <submittedName>
        <fullName evidence="1">Uncharacterized protein</fullName>
    </submittedName>
</protein>
<evidence type="ECO:0000313" key="2">
    <source>
        <dbReference type="Proteomes" id="UP000189229"/>
    </source>
</evidence>
<dbReference type="Proteomes" id="UP000189229">
    <property type="component" value="Unassembled WGS sequence"/>
</dbReference>
<name>A0A1V3WAU4_MYCKA</name>
<organism evidence="1 2">
    <name type="scientific">Mycobacterium kansasii</name>
    <dbReference type="NCBI Taxonomy" id="1768"/>
    <lineage>
        <taxon>Bacteria</taxon>
        <taxon>Bacillati</taxon>
        <taxon>Actinomycetota</taxon>
        <taxon>Actinomycetes</taxon>
        <taxon>Mycobacteriales</taxon>
        <taxon>Mycobacteriaceae</taxon>
        <taxon>Mycobacterium</taxon>
    </lineage>
</organism>
<sequence length="70" mass="7404">MGDALSTLASKNTGIDTDYWLALDGARQALASRGSGVGGADRCQAIAWFSDSKIDFTARPLTKRTPKGFP</sequence>
<accession>A0A1V3WAU4</accession>